<evidence type="ECO:0000256" key="10">
    <source>
        <dbReference type="PROSITE-ProRule" id="PRU01384"/>
    </source>
</evidence>
<evidence type="ECO:0000256" key="11">
    <source>
        <dbReference type="SAM" id="MobiDB-lite"/>
    </source>
</evidence>
<evidence type="ECO:0000259" key="12">
    <source>
        <dbReference type="PROSITE" id="PS52040"/>
    </source>
</evidence>
<organism evidence="13 14">
    <name type="scientific">Candidatus Kaiserbacteria bacterium RIFCSPLOWO2_12_FULL_53_8</name>
    <dbReference type="NCBI Taxonomy" id="1798529"/>
    <lineage>
        <taxon>Bacteria</taxon>
        <taxon>Candidatus Kaiseribacteriota</taxon>
    </lineage>
</organism>
<proteinExistence type="inferred from homology"/>
<dbReference type="InterPro" id="IPR005743">
    <property type="entry name" value="GyrA"/>
</dbReference>
<dbReference type="NCBIfam" id="NF004044">
    <property type="entry name" value="PRK05561.1"/>
    <property type="match status" value="1"/>
</dbReference>
<feature type="region of interest" description="Disordered" evidence="11">
    <location>
        <begin position="848"/>
        <end position="912"/>
    </location>
</feature>
<dbReference type="Gene3D" id="2.120.10.90">
    <property type="entry name" value="DNA gyrase/topoisomerase IV, subunit A, C-terminal"/>
    <property type="match status" value="1"/>
</dbReference>
<keyword evidence="9" id="KW-0963">Cytoplasm</keyword>
<dbReference type="GO" id="GO:0006261">
    <property type="term" value="P:DNA-templated DNA replication"/>
    <property type="evidence" value="ECO:0007669"/>
    <property type="project" value="UniProtKB-UniRule"/>
</dbReference>
<dbReference type="PROSITE" id="PS52040">
    <property type="entry name" value="TOPO_IIA"/>
    <property type="match status" value="1"/>
</dbReference>
<dbReference type="InterPro" id="IPR013760">
    <property type="entry name" value="Topo_IIA-like_dom_sf"/>
</dbReference>
<dbReference type="InterPro" id="IPR013758">
    <property type="entry name" value="Topo_IIA_A/C_ab"/>
</dbReference>
<dbReference type="FunFam" id="3.90.199.10:FF:000001">
    <property type="entry name" value="DNA gyrase subunit A"/>
    <property type="match status" value="1"/>
</dbReference>
<comment type="subunit">
    <text evidence="8">Heterotetramer composed of ParC and ParE.</text>
</comment>
<feature type="region of interest" description="Disordered" evidence="11">
    <location>
        <begin position="1"/>
        <end position="20"/>
    </location>
</feature>
<feature type="compositionally biased region" description="Basic residues" evidence="11">
    <location>
        <begin position="896"/>
        <end position="912"/>
    </location>
</feature>
<dbReference type="SMART" id="SM00434">
    <property type="entry name" value="TOP4c"/>
    <property type="match status" value="1"/>
</dbReference>
<dbReference type="GO" id="GO:0003677">
    <property type="term" value="F:DNA binding"/>
    <property type="evidence" value="ECO:0007669"/>
    <property type="project" value="UniProtKB-UniRule"/>
</dbReference>
<dbReference type="Gene3D" id="3.90.199.10">
    <property type="entry name" value="Topoisomerase II, domain 5"/>
    <property type="match status" value="1"/>
</dbReference>
<comment type="miscellaneous">
    <text evidence="9">Few gyrases are as efficient as E.coli at forming negative supercoils. Not all organisms have 2 type II topoisomerases; in organisms with a single type II topoisomerase this enzyme also has to decatenate newly replicated chromosomes.</text>
</comment>
<keyword evidence="6 9" id="KW-0238">DNA-binding</keyword>
<dbReference type="GO" id="GO:0005694">
    <property type="term" value="C:chromosome"/>
    <property type="evidence" value="ECO:0007669"/>
    <property type="project" value="InterPro"/>
</dbReference>
<dbReference type="GO" id="GO:0034335">
    <property type="term" value="F:DNA negative supercoiling activity"/>
    <property type="evidence" value="ECO:0007669"/>
    <property type="project" value="UniProtKB-ARBA"/>
</dbReference>
<comment type="subunit">
    <text evidence="9">Heterotetramer, composed of two GyrA and two GyrB chains. In the heterotetramer, GyrA contains the active site tyrosine that forms a transient covalent intermediate with DNA, while GyrB binds cofactors and catalyzes ATP hydrolysis.</text>
</comment>
<dbReference type="CDD" id="cd00187">
    <property type="entry name" value="TOP4c"/>
    <property type="match status" value="1"/>
</dbReference>
<dbReference type="Proteomes" id="UP000178601">
    <property type="component" value="Unassembled WGS sequence"/>
</dbReference>
<dbReference type="FunFam" id="2.120.10.90:FF:000005">
    <property type="entry name" value="DNA topoisomerase 4 subunit A"/>
    <property type="match status" value="1"/>
</dbReference>
<evidence type="ECO:0000313" key="13">
    <source>
        <dbReference type="EMBL" id="OGG90796.1"/>
    </source>
</evidence>
<sequence>MAKPPPPSGETLSNAGRLSPRPIVQEMEESYLSYAMSVIMSRALPDARDGLKPVHRRILHSMNQLGLRHSARFLKSARVVGDVLGKYHPHGDTAIYDSMARMAQDFSLRYTLVNGQGNFGSIDGDSPAAMRYTEAKMEKLAEEMLEDIEKNTVDFRPNYDATRTEPTVLPAKVPQLLLNGTAGIAVGMATNIPPHNLTELVDALLVLGDDPETPIEELLKYVKGPDFPTGGVVYGKKDLQAAYLTGRGSIPLRGVAEIEENNGKHRIIITEIPYQVNKSAMIERMAELVQEKVVQGVSDIRDESNREGIRVVIELKKESYPQKVLNSFYKHTPLQSSFSYNMIALADGLQPRLLNLKELLVIFLKHRREVTIRRVTWERDRALERAHILEGLKKALDNIDAVIKTIKESKTKEEAHMNLVKKFKLTDIQADAILQMRLQTLAGLERKKIEDELKEKRNFIAECEVILKDSKKVTKIIKDELIELKAKYGDERRTRINSGAIGEFSAKDTIPNAPMIVALTEQGYVKRLSPQQFRAQHRGGKGVKGMTTKEEDEMQFMVYAMNHDDLFCFTNTGRVFDIPVYELPQGSRTAKGQNIVNILQLKPDEKVTAILLKKFEGKKFLFLATKAGTVKRCALSEFENLRRSGLIAQKMHDGDELKWAIATTGEEQLFLLSKKGKAIRFPEKDVRPMGRNAAGVRGVRLAPDDEVVVASSVPFPDLSNLLVVMENGLSKMTTVTEYRLQGRGGSGVKAANITPKTGNIVGGFVLTGEEKGDLICISKQGQTIRLALKDIPLRGRATQGVIIMRLNAKDKVASISIVLEEEGILDEASMEEALEKAKKEEVQLQKEMAKEGIESDLLQADEFEEPEPVEKPAKAAKPAKTVAPAKSSPKTAQKPVTKKVAPKKMPPKKKKK</sequence>
<dbReference type="FunFam" id="1.10.268.10:FF:000001">
    <property type="entry name" value="DNA gyrase subunit A"/>
    <property type="match status" value="1"/>
</dbReference>
<keyword evidence="4 9" id="KW-0067">ATP-binding</keyword>
<dbReference type="InterPro" id="IPR002205">
    <property type="entry name" value="Topo_IIA_dom_A"/>
</dbReference>
<dbReference type="InterPro" id="IPR050220">
    <property type="entry name" value="Type_II_DNA_Topoisomerases"/>
</dbReference>
<evidence type="ECO:0000256" key="1">
    <source>
        <dbReference type="ARBA" id="ARBA00000185"/>
    </source>
</evidence>
<dbReference type="EC" id="5.6.2.2" evidence="9"/>
<dbReference type="PANTHER" id="PTHR43493:SF5">
    <property type="entry name" value="DNA GYRASE SUBUNIT A, CHLOROPLASTIC_MITOCHONDRIAL"/>
    <property type="match status" value="1"/>
</dbReference>
<dbReference type="InterPro" id="IPR006691">
    <property type="entry name" value="GyrA/parC_rep"/>
</dbReference>
<evidence type="ECO:0000256" key="5">
    <source>
        <dbReference type="ARBA" id="ARBA00023029"/>
    </source>
</evidence>
<dbReference type="NCBIfam" id="TIGR01063">
    <property type="entry name" value="gyrA"/>
    <property type="match status" value="1"/>
</dbReference>
<dbReference type="Gene3D" id="1.10.268.10">
    <property type="entry name" value="Topoisomerase, domain 3"/>
    <property type="match status" value="1"/>
</dbReference>
<accession>A0A1F6FY49</accession>
<comment type="catalytic activity">
    <reaction evidence="1 9 10">
        <text>ATP-dependent breakage, passage and rejoining of double-stranded DNA.</text>
        <dbReference type="EC" id="5.6.2.2"/>
    </reaction>
</comment>
<feature type="domain" description="Topo IIA-type catalytic" evidence="12">
    <location>
        <begin position="44"/>
        <end position="509"/>
    </location>
</feature>
<dbReference type="Pfam" id="PF03989">
    <property type="entry name" value="DNA_gyraseA_C"/>
    <property type="match status" value="6"/>
</dbReference>
<dbReference type="AlphaFoldDB" id="A0A1F6FY49"/>
<evidence type="ECO:0000313" key="14">
    <source>
        <dbReference type="Proteomes" id="UP000178601"/>
    </source>
</evidence>
<keyword evidence="3 9" id="KW-0547">Nucleotide-binding</keyword>
<evidence type="ECO:0000256" key="7">
    <source>
        <dbReference type="ARBA" id="ARBA00023235"/>
    </source>
</evidence>
<dbReference type="GO" id="GO:0006265">
    <property type="term" value="P:DNA topological change"/>
    <property type="evidence" value="ECO:0007669"/>
    <property type="project" value="UniProtKB-UniRule"/>
</dbReference>
<keyword evidence="5 9" id="KW-0799">Topoisomerase</keyword>
<feature type="compositionally biased region" description="Low complexity" evidence="11">
    <location>
        <begin position="875"/>
        <end position="895"/>
    </location>
</feature>
<evidence type="ECO:0000256" key="6">
    <source>
        <dbReference type="ARBA" id="ARBA00023125"/>
    </source>
</evidence>
<dbReference type="Pfam" id="PF00521">
    <property type="entry name" value="DNA_topoisoIV"/>
    <property type="match status" value="1"/>
</dbReference>
<dbReference type="HAMAP" id="MF_01897">
    <property type="entry name" value="GyrA"/>
    <property type="match status" value="1"/>
</dbReference>
<protein>
    <recommendedName>
        <fullName evidence="9">DNA gyrase subunit A</fullName>
        <ecNumber evidence="9">5.6.2.2</ecNumber>
    </recommendedName>
</protein>
<evidence type="ECO:0000256" key="3">
    <source>
        <dbReference type="ARBA" id="ARBA00022741"/>
    </source>
</evidence>
<reference evidence="13 14" key="1">
    <citation type="journal article" date="2016" name="Nat. Commun.">
        <title>Thousands of microbial genomes shed light on interconnected biogeochemical processes in an aquifer system.</title>
        <authorList>
            <person name="Anantharaman K."/>
            <person name="Brown C.T."/>
            <person name="Hug L.A."/>
            <person name="Sharon I."/>
            <person name="Castelle C.J."/>
            <person name="Probst A.J."/>
            <person name="Thomas B.C."/>
            <person name="Singh A."/>
            <person name="Wilkins M.J."/>
            <person name="Karaoz U."/>
            <person name="Brodie E.L."/>
            <person name="Williams K.H."/>
            <person name="Hubbard S.S."/>
            <person name="Banfield J.F."/>
        </authorList>
    </citation>
    <scope>NUCLEOTIDE SEQUENCE [LARGE SCALE GENOMIC DNA]</scope>
</reference>
<dbReference type="NCBIfam" id="NF004043">
    <property type="entry name" value="PRK05560.1"/>
    <property type="match status" value="1"/>
</dbReference>
<dbReference type="InterPro" id="IPR035516">
    <property type="entry name" value="Gyrase/topoIV_suA_C"/>
</dbReference>
<dbReference type="SUPFAM" id="SSF101904">
    <property type="entry name" value="GyrA/ParC C-terminal domain-like"/>
    <property type="match status" value="1"/>
</dbReference>
<gene>
    <name evidence="9" type="primary">gyrA</name>
    <name evidence="13" type="ORF">A3H16_02355</name>
</gene>
<evidence type="ECO:0000256" key="4">
    <source>
        <dbReference type="ARBA" id="ARBA00022840"/>
    </source>
</evidence>
<comment type="similarity">
    <text evidence="2 9">Belongs to the type II topoisomerase GyrA/ParC subunit family.</text>
</comment>
<comment type="caution">
    <text evidence="13">The sequence shown here is derived from an EMBL/GenBank/DDBJ whole genome shotgun (WGS) entry which is preliminary data.</text>
</comment>
<comment type="subcellular location">
    <subcellularLocation>
        <location evidence="9">Cytoplasm</location>
    </subcellularLocation>
</comment>
<dbReference type="FunFam" id="3.30.1360.40:FF:000002">
    <property type="entry name" value="DNA gyrase subunit A"/>
    <property type="match status" value="1"/>
</dbReference>
<dbReference type="GO" id="GO:0005524">
    <property type="term" value="F:ATP binding"/>
    <property type="evidence" value="ECO:0007669"/>
    <property type="project" value="UniProtKB-UniRule"/>
</dbReference>
<dbReference type="SUPFAM" id="SSF56719">
    <property type="entry name" value="Type II DNA topoisomerase"/>
    <property type="match status" value="1"/>
</dbReference>
<dbReference type="GO" id="GO:0009330">
    <property type="term" value="C:DNA topoisomerase type II (double strand cut, ATP-hydrolyzing) complex"/>
    <property type="evidence" value="ECO:0007669"/>
    <property type="project" value="TreeGrafter"/>
</dbReference>
<dbReference type="InterPro" id="IPR013757">
    <property type="entry name" value="Topo_IIA_A_a_sf"/>
</dbReference>
<dbReference type="Gene3D" id="3.30.1360.40">
    <property type="match status" value="1"/>
</dbReference>
<feature type="active site" description="O-(5'-phospho-DNA)-tyrosine intermediate" evidence="9 10">
    <location>
        <position position="132"/>
    </location>
</feature>
<dbReference type="PANTHER" id="PTHR43493">
    <property type="entry name" value="DNA GYRASE/TOPOISOMERASE SUBUNIT A"/>
    <property type="match status" value="1"/>
</dbReference>
<feature type="short sequence motif" description="GyrA-box" evidence="9">
    <location>
        <begin position="536"/>
        <end position="542"/>
    </location>
</feature>
<dbReference type="EMBL" id="MFMQ01000085">
    <property type="protein sequence ID" value="OGG90796.1"/>
    <property type="molecule type" value="Genomic_DNA"/>
</dbReference>
<dbReference type="GO" id="GO:0005737">
    <property type="term" value="C:cytoplasm"/>
    <property type="evidence" value="ECO:0007669"/>
    <property type="project" value="UniProtKB-SubCell"/>
</dbReference>
<evidence type="ECO:0000256" key="9">
    <source>
        <dbReference type="HAMAP-Rule" id="MF_01897"/>
    </source>
</evidence>
<keyword evidence="7 9" id="KW-0413">Isomerase</keyword>
<name>A0A1F6FY49_9BACT</name>
<evidence type="ECO:0000256" key="2">
    <source>
        <dbReference type="ARBA" id="ARBA00008263"/>
    </source>
</evidence>
<comment type="function">
    <text evidence="9">A type II topoisomerase that negatively supercoils closed circular double-stranded (ds) DNA in an ATP-dependent manner to modulate DNA topology and maintain chromosomes in an underwound state. Negative supercoiling favors strand separation, and DNA replication, transcription, recombination and repair, all of which involve strand separation. Also able to catalyze the interconversion of other topological isomers of dsDNA rings, including catenanes and knotted rings. Type II topoisomerases break and join 2 DNA strands simultaneously in an ATP-dependent manner.</text>
</comment>
<evidence type="ECO:0000256" key="8">
    <source>
        <dbReference type="ARBA" id="ARBA00063644"/>
    </source>
</evidence>